<dbReference type="SFLD" id="SFLDS00001">
    <property type="entry name" value="Enolase"/>
    <property type="match status" value="1"/>
</dbReference>
<keyword evidence="1" id="KW-0479">Metal-binding</keyword>
<feature type="domain" description="Mandelate racemase/muconate lactonizing enzyme C-terminal" evidence="3">
    <location>
        <begin position="143"/>
        <end position="265"/>
    </location>
</feature>
<dbReference type="PANTHER" id="PTHR48080:SF2">
    <property type="entry name" value="D-GALACTONATE DEHYDRATASE"/>
    <property type="match status" value="1"/>
</dbReference>
<dbReference type="AlphaFoldDB" id="A0A212KCQ1"/>
<organism evidence="4">
    <name type="scientific">uncultured Eubacteriales bacterium</name>
    <dbReference type="NCBI Taxonomy" id="172733"/>
    <lineage>
        <taxon>Bacteria</taxon>
        <taxon>Bacillati</taxon>
        <taxon>Bacillota</taxon>
        <taxon>Clostridia</taxon>
        <taxon>Eubacteriales</taxon>
        <taxon>environmental samples</taxon>
    </lineage>
</organism>
<dbReference type="GO" id="GO:0016829">
    <property type="term" value="F:lyase activity"/>
    <property type="evidence" value="ECO:0007669"/>
    <property type="project" value="UniProtKB-KW"/>
</dbReference>
<evidence type="ECO:0000259" key="3">
    <source>
        <dbReference type="SMART" id="SM00922"/>
    </source>
</evidence>
<dbReference type="Gene3D" id="3.20.20.120">
    <property type="entry name" value="Enolase-like C-terminal domain"/>
    <property type="match status" value="1"/>
</dbReference>
<protein>
    <submittedName>
        <fullName evidence="4">Mandelate racemase/muconate lactonizing enzyme, N-terminal domain protein</fullName>
    </submittedName>
</protein>
<keyword evidence="2" id="KW-0456">Lyase</keyword>
<dbReference type="InterPro" id="IPR029017">
    <property type="entry name" value="Enolase-like_N"/>
</dbReference>
<dbReference type="EMBL" id="FLUN01000001">
    <property type="protein sequence ID" value="SBW09544.1"/>
    <property type="molecule type" value="Genomic_DNA"/>
</dbReference>
<dbReference type="SUPFAM" id="SSF51604">
    <property type="entry name" value="Enolase C-terminal domain-like"/>
    <property type="match status" value="1"/>
</dbReference>
<dbReference type="InterPro" id="IPR034593">
    <property type="entry name" value="DgoD-like"/>
</dbReference>
<evidence type="ECO:0000256" key="2">
    <source>
        <dbReference type="ARBA" id="ARBA00023239"/>
    </source>
</evidence>
<gene>
    <name evidence="4" type="ORF">KL86CLO1_12681</name>
</gene>
<name>A0A212KCQ1_9FIRM</name>
<dbReference type="SMART" id="SM00922">
    <property type="entry name" value="MR_MLE"/>
    <property type="match status" value="1"/>
</dbReference>
<reference evidence="4" key="1">
    <citation type="submission" date="2016-04" db="EMBL/GenBank/DDBJ databases">
        <authorList>
            <person name="Evans L.H."/>
            <person name="Alamgir A."/>
            <person name="Owens N."/>
            <person name="Weber N.D."/>
            <person name="Virtaneva K."/>
            <person name="Barbian K."/>
            <person name="Babar A."/>
            <person name="Rosenke K."/>
        </authorList>
    </citation>
    <scope>NUCLEOTIDE SEQUENCE</scope>
    <source>
        <strain evidence="4">86</strain>
    </source>
</reference>
<dbReference type="SUPFAM" id="SSF54826">
    <property type="entry name" value="Enolase N-terminal domain-like"/>
    <property type="match status" value="1"/>
</dbReference>
<proteinExistence type="predicted"/>
<dbReference type="CDD" id="cd03316">
    <property type="entry name" value="MR_like"/>
    <property type="match status" value="1"/>
</dbReference>
<dbReference type="SFLD" id="SFLDG00179">
    <property type="entry name" value="mandelate_racemase"/>
    <property type="match status" value="1"/>
</dbReference>
<evidence type="ECO:0000313" key="4">
    <source>
        <dbReference type="EMBL" id="SBW09544.1"/>
    </source>
</evidence>
<dbReference type="GO" id="GO:0046872">
    <property type="term" value="F:metal ion binding"/>
    <property type="evidence" value="ECO:0007669"/>
    <property type="project" value="UniProtKB-KW"/>
</dbReference>
<evidence type="ECO:0000256" key="1">
    <source>
        <dbReference type="ARBA" id="ARBA00022723"/>
    </source>
</evidence>
<dbReference type="Pfam" id="PF13378">
    <property type="entry name" value="MR_MLE_C"/>
    <property type="match status" value="1"/>
</dbReference>
<dbReference type="InterPro" id="IPR036849">
    <property type="entry name" value="Enolase-like_C_sf"/>
</dbReference>
<dbReference type="Pfam" id="PF02746">
    <property type="entry name" value="MR_MLE_N"/>
    <property type="match status" value="1"/>
</dbReference>
<dbReference type="InterPro" id="IPR029065">
    <property type="entry name" value="Enolase_C-like"/>
</dbReference>
<accession>A0A212KCQ1</accession>
<dbReference type="InterPro" id="IPR013341">
    <property type="entry name" value="Mandelate_racemase_N_dom"/>
</dbReference>
<dbReference type="InterPro" id="IPR013342">
    <property type="entry name" value="Mandelate_racemase_C"/>
</dbReference>
<sequence length="396" mass="43890">MKITSVECYLGNFITVKVNTDAGISGFGEAGLAYGNCWEAAFGQCQDFARLIIGMDPFNTEEIWEHLHRHTFWGMGGGVVITSAMAAIDTACWDIKGKALGVPVYKLIGGKTNKKLRAYASQLQFGWTKLIEAQDSLTLLYDPKDYYDVVKNAVAEGYDAVKIDPVFAPYEQKPFAEVFSTQGTHHRGCMRQHDLQRAVERIAAAREAGGPDMDIIVEIHSLLDANTAADLGKALEPYRIMYYEEPTMPCNPGVFKHIKERCSLPLATGERSYTRWGFRQFFEDRTLDVIQPDLCNTGGITETKKICDMAQVYDVGVQIHVCGGPIATAAALHVEAAITNFVIHEEHNANLLTKFKNAGTQYYRPEGGAYEVPELPGIGQEMSEQEMKAAKKVIIK</sequence>
<dbReference type="PANTHER" id="PTHR48080">
    <property type="entry name" value="D-GALACTONATE DEHYDRATASE-RELATED"/>
    <property type="match status" value="1"/>
</dbReference>
<dbReference type="Gene3D" id="3.30.390.10">
    <property type="entry name" value="Enolase-like, N-terminal domain"/>
    <property type="match status" value="1"/>
</dbReference>